<evidence type="ECO:0000313" key="9">
    <source>
        <dbReference type="EMBL" id="KZT65021.1"/>
    </source>
</evidence>
<dbReference type="PANTHER" id="PTHR45255">
    <property type="entry name" value="DNAJ HOMOLOG SUBFAMILY C MEMBER 24"/>
    <property type="match status" value="1"/>
</dbReference>
<evidence type="ECO:0000313" key="10">
    <source>
        <dbReference type="Proteomes" id="UP000076727"/>
    </source>
</evidence>
<dbReference type="SMART" id="SM00271">
    <property type="entry name" value="DnaJ"/>
    <property type="match status" value="1"/>
</dbReference>
<dbReference type="STRING" id="1314783.A0A165LYT0"/>
<keyword evidence="6" id="KW-0408">Iron</keyword>
<evidence type="ECO:0000259" key="7">
    <source>
        <dbReference type="PROSITE" id="PS50076"/>
    </source>
</evidence>
<feature type="domain" description="DPH-type MB" evidence="8">
    <location>
        <begin position="237"/>
        <end position="296"/>
    </location>
</feature>
<dbReference type="Gene3D" id="3.10.660.10">
    <property type="entry name" value="DPH Zinc finger"/>
    <property type="match status" value="1"/>
</dbReference>
<accession>A0A165LYT0</accession>
<dbReference type="Gene3D" id="1.10.287.110">
    <property type="entry name" value="DnaJ domain"/>
    <property type="match status" value="1"/>
</dbReference>
<dbReference type="OrthoDB" id="445556at2759"/>
<dbReference type="SUPFAM" id="SSF46565">
    <property type="entry name" value="Chaperone J-domain"/>
    <property type="match status" value="1"/>
</dbReference>
<dbReference type="GO" id="GO:0017183">
    <property type="term" value="P:protein histidyl modification to diphthamide"/>
    <property type="evidence" value="ECO:0007669"/>
    <property type="project" value="UniProtKB-UniPathway"/>
</dbReference>
<dbReference type="GO" id="GO:0001671">
    <property type="term" value="F:ATPase activator activity"/>
    <property type="evidence" value="ECO:0007669"/>
    <property type="project" value="TreeGrafter"/>
</dbReference>
<proteinExistence type="inferred from homology"/>
<evidence type="ECO:0000256" key="6">
    <source>
        <dbReference type="ARBA" id="ARBA00023004"/>
    </source>
</evidence>
<comment type="similarity">
    <text evidence="2">Belongs to the DPH4 family.</text>
</comment>
<keyword evidence="4" id="KW-0479">Metal-binding</keyword>
<feature type="domain" description="J" evidence="7">
    <location>
        <begin position="152"/>
        <end position="226"/>
    </location>
</feature>
<dbReference type="Pfam" id="PF05207">
    <property type="entry name" value="Zn_ribbon_CSL"/>
    <property type="match status" value="1"/>
</dbReference>
<evidence type="ECO:0000256" key="2">
    <source>
        <dbReference type="ARBA" id="ARBA00006169"/>
    </source>
</evidence>
<evidence type="ECO:0000256" key="3">
    <source>
        <dbReference type="ARBA" id="ARBA00021797"/>
    </source>
</evidence>
<keyword evidence="10" id="KW-1185">Reference proteome</keyword>
<evidence type="ECO:0000256" key="5">
    <source>
        <dbReference type="ARBA" id="ARBA00022833"/>
    </source>
</evidence>
<protein>
    <recommendedName>
        <fullName evidence="3">Diphthamide biosynthesis protein 4</fullName>
    </recommendedName>
</protein>
<evidence type="ECO:0000256" key="1">
    <source>
        <dbReference type="ARBA" id="ARBA00003474"/>
    </source>
</evidence>
<comment type="function">
    <text evidence="1">Required for the first step of diphthamide biosynthesis, the transfer of 3-amino-3-carboxypropyl from S-adenosyl-L-methionine to a histidine residue. Diphthamide is a post-translational modification of histidine which occurs in elongation factor 2.</text>
</comment>
<evidence type="ECO:0000259" key="8">
    <source>
        <dbReference type="PROSITE" id="PS51074"/>
    </source>
</evidence>
<gene>
    <name evidence="9" type="ORF">DAEQUDRAFT_562002</name>
</gene>
<dbReference type="InterPro" id="IPR001623">
    <property type="entry name" value="DnaJ_domain"/>
</dbReference>
<evidence type="ECO:0000256" key="4">
    <source>
        <dbReference type="ARBA" id="ARBA00022723"/>
    </source>
</evidence>
<dbReference type="PROSITE" id="PS50076">
    <property type="entry name" value="DNAJ_2"/>
    <property type="match status" value="1"/>
</dbReference>
<keyword evidence="5" id="KW-0862">Zinc</keyword>
<reference evidence="9 10" key="1">
    <citation type="journal article" date="2016" name="Mol. Biol. Evol.">
        <title>Comparative Genomics of Early-Diverging Mushroom-Forming Fungi Provides Insights into the Origins of Lignocellulose Decay Capabilities.</title>
        <authorList>
            <person name="Nagy L.G."/>
            <person name="Riley R."/>
            <person name="Tritt A."/>
            <person name="Adam C."/>
            <person name="Daum C."/>
            <person name="Floudas D."/>
            <person name="Sun H."/>
            <person name="Yadav J.S."/>
            <person name="Pangilinan J."/>
            <person name="Larsson K.H."/>
            <person name="Matsuura K."/>
            <person name="Barry K."/>
            <person name="Labutti K."/>
            <person name="Kuo R."/>
            <person name="Ohm R.A."/>
            <person name="Bhattacharya S.S."/>
            <person name="Shirouzu T."/>
            <person name="Yoshinaga Y."/>
            <person name="Martin F.M."/>
            <person name="Grigoriev I.V."/>
            <person name="Hibbett D.S."/>
        </authorList>
    </citation>
    <scope>NUCLEOTIDE SEQUENCE [LARGE SCALE GENOMIC DNA]</scope>
    <source>
        <strain evidence="9 10">L-15889</strain>
    </source>
</reference>
<dbReference type="Proteomes" id="UP000076727">
    <property type="component" value="Unassembled WGS sequence"/>
</dbReference>
<dbReference type="Pfam" id="PF00226">
    <property type="entry name" value="DnaJ"/>
    <property type="match status" value="1"/>
</dbReference>
<dbReference type="CDD" id="cd06257">
    <property type="entry name" value="DnaJ"/>
    <property type="match status" value="1"/>
</dbReference>
<dbReference type="GO" id="GO:0008198">
    <property type="term" value="F:ferrous iron binding"/>
    <property type="evidence" value="ECO:0007669"/>
    <property type="project" value="TreeGrafter"/>
</dbReference>
<dbReference type="EMBL" id="KV429113">
    <property type="protein sequence ID" value="KZT65021.1"/>
    <property type="molecule type" value="Genomic_DNA"/>
</dbReference>
<dbReference type="UniPathway" id="UPA00559"/>
<name>A0A165LYT0_9APHY</name>
<dbReference type="SUPFAM" id="SSF144217">
    <property type="entry name" value="CSL zinc finger"/>
    <property type="match status" value="1"/>
</dbReference>
<dbReference type="PROSITE" id="PS51074">
    <property type="entry name" value="DPH_MB"/>
    <property type="match status" value="1"/>
</dbReference>
<organism evidence="9 10">
    <name type="scientific">Daedalea quercina L-15889</name>
    <dbReference type="NCBI Taxonomy" id="1314783"/>
    <lineage>
        <taxon>Eukaryota</taxon>
        <taxon>Fungi</taxon>
        <taxon>Dikarya</taxon>
        <taxon>Basidiomycota</taxon>
        <taxon>Agaricomycotina</taxon>
        <taxon>Agaricomycetes</taxon>
        <taxon>Polyporales</taxon>
        <taxon>Fomitopsis</taxon>
    </lineage>
</organism>
<dbReference type="AlphaFoldDB" id="A0A165LYT0"/>
<dbReference type="InterPro" id="IPR007872">
    <property type="entry name" value="DPH_MB_dom"/>
</dbReference>
<sequence>MCSGPVLDRRDERSVERIEHYLNQRWYVRTHTTRRNVPHKRDGGLRGGTGAHVEREWESRHRYARDEHLHALLQVRVLLQTLGGVSTSWELFFCSSCSKNCGQQRCGCYVESRCAMLLHKNFIQKEQPCVLRTSLLDLVLAIAKLAEDALTDYYAILSVSPTSTSAEIKQAYHQALLVHHPDKQQSQHGTGGEGIIFGKGVDVALLQRAYQILTSPTDRAAYDASRAEAGTKRGPRPAQIISLEDFEEVDSDIGQTTWTYSCRCGGAYIVMEKELEDGQHLVGCNSCSEAVWVGYEVVEDVEDDAQ</sequence>
<dbReference type="InterPro" id="IPR036671">
    <property type="entry name" value="DPH_MB_sf"/>
</dbReference>
<dbReference type="InterPro" id="IPR036869">
    <property type="entry name" value="J_dom_sf"/>
</dbReference>
<dbReference type="PANTHER" id="PTHR45255:SF1">
    <property type="entry name" value="DNAJ HOMOLOG SUBFAMILY C MEMBER 24"/>
    <property type="match status" value="1"/>
</dbReference>